<dbReference type="PANTHER" id="PTHR21596">
    <property type="entry name" value="RIBONUCLEASE P SUBUNIT P38"/>
    <property type="match status" value="1"/>
</dbReference>
<gene>
    <name evidence="2" type="ORF">DCAR_0205259</name>
</gene>
<sequence length="85" mass="9976">MLRFQVTCQRVINDEDESLMIIKSEWGDEVYNLVVTALTELNEYNSSGRYPVPELWNFKEGKKATLGEGVDFMERLCKTNKRKRN</sequence>
<dbReference type="PANTHER" id="PTHR21596:SF65">
    <property type="entry name" value="PROTEIN INVOLVED IN DE NOVO 2-RELATED"/>
    <property type="match status" value="1"/>
</dbReference>
<keyword evidence="3" id="KW-1185">Reference proteome</keyword>
<dbReference type="InterPro" id="IPR045177">
    <property type="entry name" value="FDM1-5/IDN2"/>
</dbReference>
<dbReference type="GO" id="GO:0080188">
    <property type="term" value="P:gene silencing by siRNA-directed DNA methylation"/>
    <property type="evidence" value="ECO:0007669"/>
    <property type="project" value="InterPro"/>
</dbReference>
<evidence type="ECO:0000259" key="1">
    <source>
        <dbReference type="Pfam" id="PF03469"/>
    </source>
</evidence>
<name>A0AAF0W9Y7_DAUCS</name>
<evidence type="ECO:0000313" key="3">
    <source>
        <dbReference type="Proteomes" id="UP000077755"/>
    </source>
</evidence>
<reference evidence="2" key="2">
    <citation type="submission" date="2022-03" db="EMBL/GenBank/DDBJ databases">
        <title>Draft title - Genomic analysis of global carrot germplasm unveils the trajectory of domestication and the origin of high carotenoid orange carrot.</title>
        <authorList>
            <person name="Iorizzo M."/>
            <person name="Ellison S."/>
            <person name="Senalik D."/>
            <person name="Macko-Podgorni A."/>
            <person name="Grzebelus D."/>
            <person name="Bostan H."/>
            <person name="Rolling W."/>
            <person name="Curaba J."/>
            <person name="Simon P."/>
        </authorList>
    </citation>
    <scope>NUCLEOTIDE SEQUENCE</scope>
    <source>
        <tissue evidence="2">Leaf</tissue>
    </source>
</reference>
<feature type="domain" description="Factor of DNA methylation 1-5/IDN2" evidence="1">
    <location>
        <begin position="7"/>
        <end position="83"/>
    </location>
</feature>
<organism evidence="2 3">
    <name type="scientific">Daucus carota subsp. sativus</name>
    <name type="common">Carrot</name>
    <dbReference type="NCBI Taxonomy" id="79200"/>
    <lineage>
        <taxon>Eukaryota</taxon>
        <taxon>Viridiplantae</taxon>
        <taxon>Streptophyta</taxon>
        <taxon>Embryophyta</taxon>
        <taxon>Tracheophyta</taxon>
        <taxon>Spermatophyta</taxon>
        <taxon>Magnoliopsida</taxon>
        <taxon>eudicotyledons</taxon>
        <taxon>Gunneridae</taxon>
        <taxon>Pentapetalae</taxon>
        <taxon>asterids</taxon>
        <taxon>campanulids</taxon>
        <taxon>Apiales</taxon>
        <taxon>Apiaceae</taxon>
        <taxon>Apioideae</taxon>
        <taxon>Scandiceae</taxon>
        <taxon>Daucinae</taxon>
        <taxon>Daucus</taxon>
        <taxon>Daucus sect. Daucus</taxon>
    </lineage>
</organism>
<dbReference type="AlphaFoldDB" id="A0AAF0W9Y7"/>
<dbReference type="Pfam" id="PF03469">
    <property type="entry name" value="XH"/>
    <property type="match status" value="1"/>
</dbReference>
<accession>A0AAF0W9Y7</accession>
<proteinExistence type="predicted"/>
<dbReference type="Proteomes" id="UP000077755">
    <property type="component" value="Chromosome 2"/>
</dbReference>
<dbReference type="EMBL" id="CP093344">
    <property type="protein sequence ID" value="WOG86062.1"/>
    <property type="molecule type" value="Genomic_DNA"/>
</dbReference>
<protein>
    <recommendedName>
        <fullName evidence="1">Factor of DNA methylation 1-5/IDN2 domain-containing protein</fullName>
    </recommendedName>
</protein>
<reference evidence="2" key="1">
    <citation type="journal article" date="2016" name="Nat. Genet.">
        <title>A high-quality carrot genome assembly provides new insights into carotenoid accumulation and asterid genome evolution.</title>
        <authorList>
            <person name="Iorizzo M."/>
            <person name="Ellison S."/>
            <person name="Senalik D."/>
            <person name="Zeng P."/>
            <person name="Satapoomin P."/>
            <person name="Huang J."/>
            <person name="Bowman M."/>
            <person name="Iovene M."/>
            <person name="Sanseverino W."/>
            <person name="Cavagnaro P."/>
            <person name="Yildiz M."/>
            <person name="Macko-Podgorni A."/>
            <person name="Moranska E."/>
            <person name="Grzebelus E."/>
            <person name="Grzebelus D."/>
            <person name="Ashrafi H."/>
            <person name="Zheng Z."/>
            <person name="Cheng S."/>
            <person name="Spooner D."/>
            <person name="Van Deynze A."/>
            <person name="Simon P."/>
        </authorList>
    </citation>
    <scope>NUCLEOTIDE SEQUENCE</scope>
    <source>
        <tissue evidence="2">Leaf</tissue>
    </source>
</reference>
<dbReference type="InterPro" id="IPR005379">
    <property type="entry name" value="FDM1-5/IDN2_XH"/>
</dbReference>
<evidence type="ECO:0000313" key="2">
    <source>
        <dbReference type="EMBL" id="WOG86062.1"/>
    </source>
</evidence>